<accession>A0ABR2L0K0</accession>
<dbReference type="EMBL" id="JAPFFF010000002">
    <property type="protein sequence ID" value="KAK8896894.1"/>
    <property type="molecule type" value="Genomic_DNA"/>
</dbReference>
<evidence type="ECO:0000313" key="1">
    <source>
        <dbReference type="EMBL" id="KAK8896894.1"/>
    </source>
</evidence>
<keyword evidence="2" id="KW-1185">Reference proteome</keyword>
<reference evidence="1 2" key="1">
    <citation type="submission" date="2024-04" db="EMBL/GenBank/DDBJ databases">
        <title>Tritrichomonas musculus Genome.</title>
        <authorList>
            <person name="Alves-Ferreira E."/>
            <person name="Grigg M."/>
            <person name="Lorenzi H."/>
            <person name="Galac M."/>
        </authorList>
    </citation>
    <scope>NUCLEOTIDE SEQUENCE [LARGE SCALE GENOMIC DNA]</scope>
    <source>
        <strain evidence="1 2">EAF2021</strain>
    </source>
</reference>
<evidence type="ECO:0000313" key="2">
    <source>
        <dbReference type="Proteomes" id="UP001470230"/>
    </source>
</evidence>
<comment type="caution">
    <text evidence="1">The sequence shown here is derived from an EMBL/GenBank/DDBJ whole genome shotgun (WGS) entry which is preliminary data.</text>
</comment>
<gene>
    <name evidence="1" type="ORF">M9Y10_014820</name>
</gene>
<protein>
    <submittedName>
        <fullName evidence="1">Uncharacterized protein</fullName>
    </submittedName>
</protein>
<sequence length="138" mass="17107">MGIDYNIYIFNSQIYEIKSIVNGNEAADGFDQVVICRKDQKKFEKDIDPNSDYQEYLIEESFEVHDENFKLREPDGIDEYQRTFYSICRIDWYYKHHVYWWEKDNYHKFYKKYRSRLNIYKYNVTENDSVFMIVEISY</sequence>
<name>A0ABR2L0K0_9EUKA</name>
<organism evidence="1 2">
    <name type="scientific">Tritrichomonas musculus</name>
    <dbReference type="NCBI Taxonomy" id="1915356"/>
    <lineage>
        <taxon>Eukaryota</taxon>
        <taxon>Metamonada</taxon>
        <taxon>Parabasalia</taxon>
        <taxon>Tritrichomonadida</taxon>
        <taxon>Tritrichomonadidae</taxon>
        <taxon>Tritrichomonas</taxon>
    </lineage>
</organism>
<dbReference type="Proteomes" id="UP001470230">
    <property type="component" value="Unassembled WGS sequence"/>
</dbReference>
<proteinExistence type="predicted"/>